<evidence type="ECO:0000313" key="4">
    <source>
        <dbReference type="Proteomes" id="UP001497623"/>
    </source>
</evidence>
<accession>A0AAV2R7U2</accession>
<dbReference type="SMART" id="SM00034">
    <property type="entry name" value="CLECT"/>
    <property type="match status" value="1"/>
</dbReference>
<organism evidence="3 4">
    <name type="scientific">Meganyctiphanes norvegica</name>
    <name type="common">Northern krill</name>
    <name type="synonym">Thysanopoda norvegica</name>
    <dbReference type="NCBI Taxonomy" id="48144"/>
    <lineage>
        <taxon>Eukaryota</taxon>
        <taxon>Metazoa</taxon>
        <taxon>Ecdysozoa</taxon>
        <taxon>Arthropoda</taxon>
        <taxon>Crustacea</taxon>
        <taxon>Multicrustacea</taxon>
        <taxon>Malacostraca</taxon>
        <taxon>Eumalacostraca</taxon>
        <taxon>Eucarida</taxon>
        <taxon>Euphausiacea</taxon>
        <taxon>Euphausiidae</taxon>
        <taxon>Meganyctiphanes</taxon>
    </lineage>
</organism>
<dbReference type="Gene3D" id="3.10.100.10">
    <property type="entry name" value="Mannose-Binding Protein A, subunit A"/>
    <property type="match status" value="1"/>
</dbReference>
<comment type="caution">
    <text evidence="3">The sequence shown here is derived from an EMBL/GenBank/DDBJ whole genome shotgun (WGS) entry which is preliminary data.</text>
</comment>
<feature type="signal peptide" evidence="1">
    <location>
        <begin position="1"/>
        <end position="17"/>
    </location>
</feature>
<feature type="domain" description="C-type lectin" evidence="2">
    <location>
        <begin position="90"/>
        <end position="205"/>
    </location>
</feature>
<dbReference type="InterPro" id="IPR001304">
    <property type="entry name" value="C-type_lectin-like"/>
</dbReference>
<dbReference type="PROSITE" id="PS50041">
    <property type="entry name" value="C_TYPE_LECTIN_2"/>
    <property type="match status" value="1"/>
</dbReference>
<feature type="non-terminal residue" evidence="3">
    <location>
        <position position="1"/>
    </location>
</feature>
<reference evidence="3 4" key="1">
    <citation type="submission" date="2024-05" db="EMBL/GenBank/DDBJ databases">
        <authorList>
            <person name="Wallberg A."/>
        </authorList>
    </citation>
    <scope>NUCLEOTIDE SEQUENCE [LARGE SCALE GENOMIC DNA]</scope>
</reference>
<gene>
    <name evidence="3" type="ORF">MNOR_LOCUS21801</name>
</gene>
<proteinExistence type="predicted"/>
<evidence type="ECO:0000256" key="1">
    <source>
        <dbReference type="SAM" id="SignalP"/>
    </source>
</evidence>
<keyword evidence="4" id="KW-1185">Reference proteome</keyword>
<dbReference type="AlphaFoldDB" id="A0AAV2R7U2"/>
<sequence>GILCLMLLLTEIHISESICSTKLVKYWKKQYQNNYFGKLKPWSRCKSENGRCIRKQDTCDSRDWVRYQTTCEDRCDCCFKTVRNRDAVDWVLVMKRLKWDDAREDCRREKNGDLVVPENIGDLIKFMQDKHLGKADVWVGINDKFNGRFEGVYGNDIRDGWHTGQPRRITRDGQNCVVVEDVSSTRDKVGMKVEPCYATNYYICDTNRNNRNRHDVYLVEDEKPNRREDEDED</sequence>
<feature type="chain" id="PRO_5043763540" description="C-type lectin domain-containing protein" evidence="1">
    <location>
        <begin position="18"/>
        <end position="233"/>
    </location>
</feature>
<name>A0AAV2R7U2_MEGNR</name>
<keyword evidence="1" id="KW-0732">Signal</keyword>
<feature type="non-terminal residue" evidence="3">
    <location>
        <position position="233"/>
    </location>
</feature>
<dbReference type="Proteomes" id="UP001497623">
    <property type="component" value="Unassembled WGS sequence"/>
</dbReference>
<evidence type="ECO:0000313" key="3">
    <source>
        <dbReference type="EMBL" id="CAL4119834.1"/>
    </source>
</evidence>
<dbReference type="InterPro" id="IPR016186">
    <property type="entry name" value="C-type_lectin-like/link_sf"/>
</dbReference>
<evidence type="ECO:0000259" key="2">
    <source>
        <dbReference type="PROSITE" id="PS50041"/>
    </source>
</evidence>
<dbReference type="SUPFAM" id="SSF56436">
    <property type="entry name" value="C-type lectin-like"/>
    <property type="match status" value="1"/>
</dbReference>
<dbReference type="InterPro" id="IPR016187">
    <property type="entry name" value="CTDL_fold"/>
</dbReference>
<dbReference type="CDD" id="cd00037">
    <property type="entry name" value="CLECT"/>
    <property type="match status" value="1"/>
</dbReference>
<dbReference type="EMBL" id="CAXKWB010017805">
    <property type="protein sequence ID" value="CAL4119834.1"/>
    <property type="molecule type" value="Genomic_DNA"/>
</dbReference>
<protein>
    <recommendedName>
        <fullName evidence="2">C-type lectin domain-containing protein</fullName>
    </recommendedName>
</protein>